<dbReference type="EMBL" id="CP119312">
    <property type="protein sequence ID" value="WEK04905.1"/>
    <property type="molecule type" value="Genomic_DNA"/>
</dbReference>
<dbReference type="GO" id="GO:0016020">
    <property type="term" value="C:membrane"/>
    <property type="evidence" value="ECO:0007669"/>
    <property type="project" value="GOC"/>
</dbReference>
<dbReference type="GO" id="GO:0009245">
    <property type="term" value="P:lipid A biosynthetic process"/>
    <property type="evidence" value="ECO:0007669"/>
    <property type="project" value="TreeGrafter"/>
</dbReference>
<dbReference type="InterPro" id="IPR051158">
    <property type="entry name" value="Metallophosphoesterase_sf"/>
</dbReference>
<evidence type="ECO:0000313" key="5">
    <source>
        <dbReference type="Proteomes" id="UP001217476"/>
    </source>
</evidence>
<feature type="domain" description="Calcineurin-like phosphoesterase" evidence="3">
    <location>
        <begin position="20"/>
        <end position="207"/>
    </location>
</feature>
<evidence type="ECO:0000256" key="2">
    <source>
        <dbReference type="ARBA" id="ARBA00022801"/>
    </source>
</evidence>
<dbReference type="SUPFAM" id="SSF56300">
    <property type="entry name" value="Metallo-dependent phosphatases"/>
    <property type="match status" value="1"/>
</dbReference>
<proteinExistence type="predicted"/>
<dbReference type="PANTHER" id="PTHR31302:SF31">
    <property type="entry name" value="PHOSPHODIESTERASE YAEI"/>
    <property type="match status" value="1"/>
</dbReference>
<keyword evidence="1" id="KW-0479">Metal-binding</keyword>
<reference evidence="4" key="1">
    <citation type="submission" date="2023-03" db="EMBL/GenBank/DDBJ databases">
        <title>Andean soil-derived lignocellulolytic bacterial consortium as a source of novel taxa and putative plastic-active enzymes.</title>
        <authorList>
            <person name="Diaz-Garcia L."/>
            <person name="Chuvochina M."/>
            <person name="Feuerriegel G."/>
            <person name="Bunk B."/>
            <person name="Sproer C."/>
            <person name="Streit W.R."/>
            <person name="Rodriguez L.M."/>
            <person name="Overmann J."/>
            <person name="Jimenez D.J."/>
        </authorList>
    </citation>
    <scope>NUCLEOTIDE SEQUENCE</scope>
    <source>
        <strain evidence="4">MAG 4196</strain>
    </source>
</reference>
<evidence type="ECO:0000256" key="1">
    <source>
        <dbReference type="ARBA" id="ARBA00022723"/>
    </source>
</evidence>
<dbReference type="Pfam" id="PF00149">
    <property type="entry name" value="Metallophos"/>
    <property type="match status" value="1"/>
</dbReference>
<dbReference type="Gene3D" id="3.60.21.10">
    <property type="match status" value="1"/>
</dbReference>
<sequence>MTVVTRYAPALPNWPGDLKLRVAVLSDFHGCWPFMNAGMIHRIGEQAMALEPDIILLLGDFVGGPRFSRELTRAELVDAFAGFAAPLGVHAVMGNHDYDHYTREQVLAGEVVAIDALREAGVEVHVNRSQRIAHGGKAFWLAGLGDQRAFHRRGMPYEMPGLGIEDLDGTLAQVTDDAPILLMAHEPDIFPKVPNRVALTLSGHTHGGQIKLFGRTPVVPSLYGSRYVYGHVVEEGRHLIVSSGLGYSGWPVRFATSQEIVLLELGGAA</sequence>
<accession>A0AAJ5VVZ2</accession>
<dbReference type="GO" id="GO:0046872">
    <property type="term" value="F:metal ion binding"/>
    <property type="evidence" value="ECO:0007669"/>
    <property type="project" value="UniProtKB-KW"/>
</dbReference>
<dbReference type="AlphaFoldDB" id="A0AAJ5VVZ2"/>
<dbReference type="InterPro" id="IPR004843">
    <property type="entry name" value="Calcineurin-like_PHP"/>
</dbReference>
<evidence type="ECO:0000259" key="3">
    <source>
        <dbReference type="Pfam" id="PF00149"/>
    </source>
</evidence>
<keyword evidence="2" id="KW-0378">Hydrolase</keyword>
<protein>
    <submittedName>
        <fullName evidence="4">Metallophosphoesterase</fullName>
    </submittedName>
</protein>
<name>A0AAJ5VVZ2_9HYPH</name>
<organism evidence="4 5">
    <name type="scientific">Candidatus Devosia phytovorans</name>
    <dbReference type="NCBI Taxonomy" id="3121372"/>
    <lineage>
        <taxon>Bacteria</taxon>
        <taxon>Pseudomonadati</taxon>
        <taxon>Pseudomonadota</taxon>
        <taxon>Alphaproteobacteria</taxon>
        <taxon>Hyphomicrobiales</taxon>
        <taxon>Devosiaceae</taxon>
        <taxon>Devosia</taxon>
    </lineage>
</organism>
<dbReference type="GO" id="GO:0008758">
    <property type="term" value="F:UDP-2,3-diacylglucosamine hydrolase activity"/>
    <property type="evidence" value="ECO:0007669"/>
    <property type="project" value="TreeGrafter"/>
</dbReference>
<dbReference type="Proteomes" id="UP001217476">
    <property type="component" value="Chromosome"/>
</dbReference>
<dbReference type="InterPro" id="IPR029052">
    <property type="entry name" value="Metallo-depent_PP-like"/>
</dbReference>
<gene>
    <name evidence="4" type="ORF">P0Y65_01215</name>
</gene>
<dbReference type="PANTHER" id="PTHR31302">
    <property type="entry name" value="TRANSMEMBRANE PROTEIN WITH METALLOPHOSPHOESTERASE DOMAIN-RELATED"/>
    <property type="match status" value="1"/>
</dbReference>
<evidence type="ECO:0000313" key="4">
    <source>
        <dbReference type="EMBL" id="WEK04905.1"/>
    </source>
</evidence>